<keyword evidence="2" id="KW-1185">Reference proteome</keyword>
<sequence>MQSGSSGGVNMSRTSSVSLDDLDNACPVLEDVGDNLNCETQVDATWRVISAGGPTFKKKRLREG</sequence>
<gene>
    <name evidence="1" type="ORF">PHLCEN_2v9665</name>
</gene>
<reference evidence="1 2" key="1">
    <citation type="submission" date="2018-02" db="EMBL/GenBank/DDBJ databases">
        <title>Genome sequence of the basidiomycete white-rot fungus Phlebia centrifuga.</title>
        <authorList>
            <person name="Granchi Z."/>
            <person name="Peng M."/>
            <person name="de Vries R.P."/>
            <person name="Hilden K."/>
            <person name="Makela M.R."/>
            <person name="Grigoriev I."/>
            <person name="Riley R."/>
        </authorList>
    </citation>
    <scope>NUCLEOTIDE SEQUENCE [LARGE SCALE GENOMIC DNA]</scope>
    <source>
        <strain evidence="1 2">FBCC195</strain>
    </source>
</reference>
<organism evidence="1 2">
    <name type="scientific">Hermanssonia centrifuga</name>
    <dbReference type="NCBI Taxonomy" id="98765"/>
    <lineage>
        <taxon>Eukaryota</taxon>
        <taxon>Fungi</taxon>
        <taxon>Dikarya</taxon>
        <taxon>Basidiomycota</taxon>
        <taxon>Agaricomycotina</taxon>
        <taxon>Agaricomycetes</taxon>
        <taxon>Polyporales</taxon>
        <taxon>Meruliaceae</taxon>
        <taxon>Hermanssonia</taxon>
    </lineage>
</organism>
<comment type="caution">
    <text evidence="1">The sequence shown here is derived from an EMBL/GenBank/DDBJ whole genome shotgun (WGS) entry which is preliminary data.</text>
</comment>
<dbReference type="AlphaFoldDB" id="A0A2R6NQ65"/>
<evidence type="ECO:0000313" key="2">
    <source>
        <dbReference type="Proteomes" id="UP000186601"/>
    </source>
</evidence>
<name>A0A2R6NQ65_9APHY</name>
<dbReference type="Proteomes" id="UP000186601">
    <property type="component" value="Unassembled WGS sequence"/>
</dbReference>
<dbReference type="EMBL" id="MLYV02000973">
    <property type="protein sequence ID" value="PSR74649.1"/>
    <property type="molecule type" value="Genomic_DNA"/>
</dbReference>
<evidence type="ECO:0000313" key="1">
    <source>
        <dbReference type="EMBL" id="PSR74649.1"/>
    </source>
</evidence>
<accession>A0A2R6NQ65</accession>
<proteinExistence type="predicted"/>
<protein>
    <submittedName>
        <fullName evidence="1">Uncharacterized protein</fullName>
    </submittedName>
</protein>